<dbReference type="EMBL" id="FQ790354">
    <property type="protein sequence ID" value="CCD55218.1"/>
    <property type="molecule type" value="Genomic_DNA"/>
</dbReference>
<dbReference type="Proteomes" id="UP000008177">
    <property type="component" value="Unplaced contigs"/>
</dbReference>
<evidence type="ECO:0000313" key="1">
    <source>
        <dbReference type="EMBL" id="CCD55218.1"/>
    </source>
</evidence>
<accession>G2YUC0</accession>
<gene>
    <name evidence="1" type="ORF">BofuT4_uP156140.1</name>
</gene>
<dbReference type="AlphaFoldDB" id="G2YUC0"/>
<reference evidence="2" key="1">
    <citation type="journal article" date="2011" name="PLoS Genet.">
        <title>Genomic analysis of the necrotrophic fungal pathogens Sclerotinia sclerotiorum and Botrytis cinerea.</title>
        <authorList>
            <person name="Amselem J."/>
            <person name="Cuomo C.A."/>
            <person name="van Kan J.A."/>
            <person name="Viaud M."/>
            <person name="Benito E.P."/>
            <person name="Couloux A."/>
            <person name="Coutinho P.M."/>
            <person name="de Vries R.P."/>
            <person name="Dyer P.S."/>
            <person name="Fillinger S."/>
            <person name="Fournier E."/>
            <person name="Gout L."/>
            <person name="Hahn M."/>
            <person name="Kohn L."/>
            <person name="Lapalu N."/>
            <person name="Plummer K.M."/>
            <person name="Pradier J.M."/>
            <person name="Quevillon E."/>
            <person name="Sharon A."/>
            <person name="Simon A."/>
            <person name="ten Have A."/>
            <person name="Tudzynski B."/>
            <person name="Tudzynski P."/>
            <person name="Wincker P."/>
            <person name="Andrew M."/>
            <person name="Anthouard V."/>
            <person name="Beever R.E."/>
            <person name="Beffa R."/>
            <person name="Benoit I."/>
            <person name="Bouzid O."/>
            <person name="Brault B."/>
            <person name="Chen Z."/>
            <person name="Choquer M."/>
            <person name="Collemare J."/>
            <person name="Cotton P."/>
            <person name="Danchin E.G."/>
            <person name="Da Silva C."/>
            <person name="Gautier A."/>
            <person name="Giraud C."/>
            <person name="Giraud T."/>
            <person name="Gonzalez C."/>
            <person name="Grossetete S."/>
            <person name="Guldener U."/>
            <person name="Henrissat B."/>
            <person name="Howlett B.J."/>
            <person name="Kodira C."/>
            <person name="Kretschmer M."/>
            <person name="Lappartient A."/>
            <person name="Leroch M."/>
            <person name="Levis C."/>
            <person name="Mauceli E."/>
            <person name="Neuveglise C."/>
            <person name="Oeser B."/>
            <person name="Pearson M."/>
            <person name="Poulain J."/>
            <person name="Poussereau N."/>
            <person name="Quesneville H."/>
            <person name="Rascle C."/>
            <person name="Schumacher J."/>
            <person name="Segurens B."/>
            <person name="Sexton A."/>
            <person name="Silva E."/>
            <person name="Sirven C."/>
            <person name="Soanes D.M."/>
            <person name="Talbot N.J."/>
            <person name="Templeton M."/>
            <person name="Yandava C."/>
            <person name="Yarden O."/>
            <person name="Zeng Q."/>
            <person name="Rollins J.A."/>
            <person name="Lebrun M.H."/>
            <person name="Dickman M."/>
        </authorList>
    </citation>
    <scope>NUCLEOTIDE SEQUENCE [LARGE SCALE GENOMIC DNA]</scope>
    <source>
        <strain evidence="2">T4</strain>
    </source>
</reference>
<protein>
    <submittedName>
        <fullName evidence="1">Uncharacterized protein</fullName>
    </submittedName>
</protein>
<name>G2YUC0_BOTF4</name>
<dbReference type="HOGENOM" id="CLU_3142934_0_0_1"/>
<evidence type="ECO:0000313" key="2">
    <source>
        <dbReference type="Proteomes" id="UP000008177"/>
    </source>
</evidence>
<dbReference type="InParanoid" id="G2YUC0"/>
<proteinExistence type="predicted"/>
<sequence>MYGMKDSDFHDSSSRHLPWCTLGDWYSKPKGPLDSSPSGSFTPVLWVCK</sequence>
<organism evidence="1 2">
    <name type="scientific">Botryotinia fuckeliana (strain T4)</name>
    <name type="common">Noble rot fungus</name>
    <name type="synonym">Botrytis cinerea</name>
    <dbReference type="NCBI Taxonomy" id="999810"/>
    <lineage>
        <taxon>Eukaryota</taxon>
        <taxon>Fungi</taxon>
        <taxon>Dikarya</taxon>
        <taxon>Ascomycota</taxon>
        <taxon>Pezizomycotina</taxon>
        <taxon>Leotiomycetes</taxon>
        <taxon>Helotiales</taxon>
        <taxon>Sclerotiniaceae</taxon>
        <taxon>Botrytis</taxon>
    </lineage>
</organism>